<dbReference type="RefSeq" id="XP_066087087.1">
    <property type="nucleotide sequence ID" value="XM_066230990.1"/>
</dbReference>
<evidence type="ECO:0000313" key="2">
    <source>
        <dbReference type="EMBL" id="WWD09120.1"/>
    </source>
</evidence>
<dbReference type="AlphaFoldDB" id="A0AAX4KU66"/>
<feature type="compositionally biased region" description="Polar residues" evidence="1">
    <location>
        <begin position="1"/>
        <end position="18"/>
    </location>
</feature>
<proteinExistence type="predicted"/>
<evidence type="ECO:0000256" key="1">
    <source>
        <dbReference type="SAM" id="MobiDB-lite"/>
    </source>
</evidence>
<name>A0AAX4KU66_9TREE</name>
<protein>
    <submittedName>
        <fullName evidence="2">Uncharacterized protein</fullName>
    </submittedName>
</protein>
<reference evidence="2 3" key="1">
    <citation type="submission" date="2024-01" db="EMBL/GenBank/DDBJ databases">
        <title>Comparative genomics of Cryptococcus and Kwoniella reveals pathogenesis evolution and contrasting modes of karyotype evolution via chromosome fusion or intercentromeric recombination.</title>
        <authorList>
            <person name="Coelho M.A."/>
            <person name="David-Palma M."/>
            <person name="Shea T."/>
            <person name="Bowers K."/>
            <person name="McGinley-Smith S."/>
            <person name="Mohammad A.W."/>
            <person name="Gnirke A."/>
            <person name="Yurkov A.M."/>
            <person name="Nowrousian M."/>
            <person name="Sun S."/>
            <person name="Cuomo C.A."/>
            <person name="Heitman J."/>
        </authorList>
    </citation>
    <scope>NUCLEOTIDE SEQUENCE [LARGE SCALE GENOMIC DNA]</scope>
    <source>
        <strain evidence="2 3">PYCC6329</strain>
    </source>
</reference>
<accession>A0AAX4KU66</accession>
<dbReference type="KEGG" id="ker:91106043"/>
<evidence type="ECO:0000313" key="3">
    <source>
        <dbReference type="Proteomes" id="UP001358614"/>
    </source>
</evidence>
<dbReference type="EMBL" id="CP144090">
    <property type="protein sequence ID" value="WWD09120.1"/>
    <property type="molecule type" value="Genomic_DNA"/>
</dbReference>
<dbReference type="GeneID" id="91106043"/>
<keyword evidence="3" id="KW-1185">Reference proteome</keyword>
<dbReference type="Proteomes" id="UP001358614">
    <property type="component" value="Chromosome 2"/>
</dbReference>
<gene>
    <name evidence="2" type="ORF">V865_007242</name>
</gene>
<organism evidence="2 3">
    <name type="scientific">Kwoniella europaea PYCC6329</name>
    <dbReference type="NCBI Taxonomy" id="1423913"/>
    <lineage>
        <taxon>Eukaryota</taxon>
        <taxon>Fungi</taxon>
        <taxon>Dikarya</taxon>
        <taxon>Basidiomycota</taxon>
        <taxon>Agaricomycotina</taxon>
        <taxon>Tremellomycetes</taxon>
        <taxon>Tremellales</taxon>
        <taxon>Cryptococcaceae</taxon>
        <taxon>Kwoniella</taxon>
    </lineage>
</organism>
<sequence>MEQHPVSNITTNDGNAGSSARFPADPDPGPIPFEWSFNNLSSGYSSTLRKQYISVEMTPTHTSMSTPHDIQFESQIGNEKERQDRNMKSLLDSIRTSKEEGWKSVLDLPIEEQEWMNRHHPGRYDAERSQVQRSIQSIENIYGSEVPTTGGYIKFQQDGLITEIKAREGKENTWVTSMMTARGAPFSGKAFVPDLDDKYEIRSIQASSGISPSLQFGYGPRPPPSTSSSGNSIGAFMSGLHENTMNDPQWSQILNKVFKAQRTCLSMADRDGLDGLNYVADGFEVKVSKANPDERENYGIEYKVEIAPYESGSQARGD</sequence>
<feature type="region of interest" description="Disordered" evidence="1">
    <location>
        <begin position="1"/>
        <end position="31"/>
    </location>
</feature>